<evidence type="ECO:0000256" key="1">
    <source>
        <dbReference type="ARBA" id="ARBA00004123"/>
    </source>
</evidence>
<proteinExistence type="predicted"/>
<dbReference type="FunFam" id="3.30.160.60:FF:000478">
    <property type="entry name" value="Zinc finger protein 133"/>
    <property type="match status" value="1"/>
</dbReference>
<dbReference type="SMART" id="SM00355">
    <property type="entry name" value="ZnF_C2H2"/>
    <property type="match status" value="14"/>
</dbReference>
<dbReference type="EMBL" id="AHAT01020293">
    <property type="status" value="NOT_ANNOTATED_CDS"/>
    <property type="molecule type" value="Genomic_DNA"/>
</dbReference>
<dbReference type="FunFam" id="3.30.160.60:FF:000352">
    <property type="entry name" value="zinc finger protein 3 homolog"/>
    <property type="match status" value="1"/>
</dbReference>
<evidence type="ECO:0000256" key="6">
    <source>
        <dbReference type="ARBA" id="ARBA00023242"/>
    </source>
</evidence>
<dbReference type="GeneTree" id="ENSGT01150000286918"/>
<dbReference type="STRING" id="7918.ENSLOCP00000008755"/>
<sequence length="729" mass="82437">MEIETGDLKLRLDVWKRVSGAYPSIRGYSGFQVCPGTTGVKLRPKEAGTAEASAVTDASEETSFEHGHCKNTELTGAEVKESLTEQNRIRQGEEDLGELLRVHMIDLGPEMVSDSLNPLGCHNSSEMVNNVDQKNGTESHIVLESRIGQEYKKEELNELDGVNSTEQGNKHQVAYPNEQRPALPPVHIKEEEAANYPNMPCTGSLYVKQEVSGLDHVWIKEESDVQSTNSEEKTAKLNHSQLELHKRNLEKKGPQQNQSMGNTDIREFICLRPCLVKVERLSLQHRQQHHGPSSILTPLSVFENTAESSGDPGDDSHSTKCQETVNHLESLKAYQNLQTEEGLYSCSQCGKSFNQVSKLKTHKEIHTGMFSCSQCGQMFSQLSSLKCHLCGDTDERPFSCSQCLRSFSQSRDLKKHERVHTRERSFICSQCGKKFNKSSALKLHHRVHTGEKPFNCSQCGKSFSRLFHLKCHQQIHTGETQFSCSQCGKRFIHSSDLKKHLRTHTGERPFTCSQCRKRFSQLVHLKCHQRVHTGEKPFSCIQCGKSFSQLGHLKCHQRIHTGERPFSCSQCEKSFSQLGHLKCHQRIHTGETQFTCPQCGKCFRQPWDLKNHQRIHTGERGFSCSQCGKSFSQLGNLKVHQRIHTGERPFSCSQCGKSFSQLGNLKGHQRTHTGERPFSCSQCGKSFSQSSNLKCHQRIHTGERPFSCSQCGRTYTLLHHLKTHKCIHS</sequence>
<feature type="domain" description="C2H2-type" evidence="8">
    <location>
        <begin position="650"/>
        <end position="677"/>
    </location>
</feature>
<dbReference type="FunFam" id="3.30.160.60:FF:003845">
    <property type="match status" value="1"/>
</dbReference>
<dbReference type="Proteomes" id="UP000018468">
    <property type="component" value="Linkage group LG17"/>
</dbReference>
<dbReference type="InterPro" id="IPR050331">
    <property type="entry name" value="Zinc_finger"/>
</dbReference>
<dbReference type="Pfam" id="PF00096">
    <property type="entry name" value="zf-C2H2"/>
    <property type="match status" value="8"/>
</dbReference>
<dbReference type="GO" id="GO:0005634">
    <property type="term" value="C:nucleus"/>
    <property type="evidence" value="ECO:0000318"/>
    <property type="project" value="GO_Central"/>
</dbReference>
<dbReference type="InterPro" id="IPR013087">
    <property type="entry name" value="Znf_C2H2_type"/>
</dbReference>
<dbReference type="HOGENOM" id="CLU_020314_0_0_1"/>
<feature type="domain" description="C2H2-type" evidence="8">
    <location>
        <begin position="370"/>
        <end position="397"/>
    </location>
</feature>
<dbReference type="InterPro" id="IPR036236">
    <property type="entry name" value="Znf_C2H2_sf"/>
</dbReference>
<dbReference type="PROSITE" id="PS00028">
    <property type="entry name" value="ZINC_FINGER_C2H2_1"/>
    <property type="match status" value="13"/>
</dbReference>
<dbReference type="Ensembl" id="ENSLOCT00000008765.1">
    <property type="protein sequence ID" value="ENSLOCP00000008755.1"/>
    <property type="gene ID" value="ENSLOCG00000007234.1"/>
</dbReference>
<dbReference type="OrthoDB" id="4748970at2759"/>
<dbReference type="GO" id="GO:0000978">
    <property type="term" value="F:RNA polymerase II cis-regulatory region sequence-specific DNA binding"/>
    <property type="evidence" value="ECO:0000318"/>
    <property type="project" value="GO_Central"/>
</dbReference>
<evidence type="ECO:0000313" key="9">
    <source>
        <dbReference type="Ensembl" id="ENSLOCP00000008755.1"/>
    </source>
</evidence>
<evidence type="ECO:0000256" key="3">
    <source>
        <dbReference type="ARBA" id="ARBA00022737"/>
    </source>
</evidence>
<dbReference type="PROSITE" id="PS50157">
    <property type="entry name" value="ZINC_FINGER_C2H2_2"/>
    <property type="match status" value="14"/>
</dbReference>
<dbReference type="eggNOG" id="KOG1721">
    <property type="taxonomic scope" value="Eukaryota"/>
</dbReference>
<feature type="domain" description="C2H2-type" evidence="8">
    <location>
        <begin position="594"/>
        <end position="621"/>
    </location>
</feature>
<dbReference type="Gene3D" id="3.30.160.60">
    <property type="entry name" value="Classic Zinc Finger"/>
    <property type="match status" value="14"/>
</dbReference>
<feature type="domain" description="C2H2-type" evidence="8">
    <location>
        <begin position="398"/>
        <end position="425"/>
    </location>
</feature>
<dbReference type="SUPFAM" id="SSF57667">
    <property type="entry name" value="beta-beta-alpha zinc fingers"/>
    <property type="match status" value="9"/>
</dbReference>
<name>W5MK46_LEPOC</name>
<dbReference type="FunFam" id="3.30.160.60:FF:001290">
    <property type="entry name" value="Zinc finger 45-like"/>
    <property type="match status" value="2"/>
</dbReference>
<dbReference type="PANTHER" id="PTHR16515">
    <property type="entry name" value="PR DOMAIN ZINC FINGER PROTEIN"/>
    <property type="match status" value="1"/>
</dbReference>
<evidence type="ECO:0000256" key="7">
    <source>
        <dbReference type="PROSITE-ProRule" id="PRU00042"/>
    </source>
</evidence>
<dbReference type="PANTHER" id="PTHR16515:SF49">
    <property type="entry name" value="GASTRULA ZINC FINGER PROTEIN XLCGF49.1-LIKE-RELATED"/>
    <property type="match status" value="1"/>
</dbReference>
<evidence type="ECO:0000259" key="8">
    <source>
        <dbReference type="PROSITE" id="PS50157"/>
    </source>
</evidence>
<feature type="domain" description="C2H2-type" evidence="8">
    <location>
        <begin position="566"/>
        <end position="593"/>
    </location>
</feature>
<keyword evidence="3" id="KW-0677">Repeat</keyword>
<dbReference type="KEGG" id="loc:102687180"/>
<dbReference type="AlphaFoldDB" id="W5MK46"/>
<dbReference type="GO" id="GO:0001228">
    <property type="term" value="F:DNA-binding transcription activator activity, RNA polymerase II-specific"/>
    <property type="evidence" value="ECO:0000318"/>
    <property type="project" value="GO_Central"/>
</dbReference>
<feature type="domain" description="C2H2-type" evidence="8">
    <location>
        <begin position="482"/>
        <end position="509"/>
    </location>
</feature>
<evidence type="ECO:0000313" key="10">
    <source>
        <dbReference type="Proteomes" id="UP000018468"/>
    </source>
</evidence>
<feature type="domain" description="C2H2-type" evidence="8">
    <location>
        <begin position="538"/>
        <end position="565"/>
    </location>
</feature>
<organism evidence="9 10">
    <name type="scientific">Lepisosteus oculatus</name>
    <name type="common">Spotted gar</name>
    <dbReference type="NCBI Taxonomy" id="7918"/>
    <lineage>
        <taxon>Eukaryota</taxon>
        <taxon>Metazoa</taxon>
        <taxon>Chordata</taxon>
        <taxon>Craniata</taxon>
        <taxon>Vertebrata</taxon>
        <taxon>Euteleostomi</taxon>
        <taxon>Actinopterygii</taxon>
        <taxon>Neopterygii</taxon>
        <taxon>Holostei</taxon>
        <taxon>Semionotiformes</taxon>
        <taxon>Lepisosteidae</taxon>
        <taxon>Lepisosteus</taxon>
    </lineage>
</organism>
<keyword evidence="10" id="KW-1185">Reference proteome</keyword>
<dbReference type="GO" id="GO:0006357">
    <property type="term" value="P:regulation of transcription by RNA polymerase II"/>
    <property type="evidence" value="ECO:0000318"/>
    <property type="project" value="GO_Central"/>
</dbReference>
<reference evidence="9" key="3">
    <citation type="submission" date="2025-09" db="UniProtKB">
        <authorList>
            <consortium name="Ensembl"/>
        </authorList>
    </citation>
    <scope>IDENTIFICATION</scope>
</reference>
<keyword evidence="6" id="KW-0539">Nucleus</keyword>
<evidence type="ECO:0000256" key="2">
    <source>
        <dbReference type="ARBA" id="ARBA00022723"/>
    </source>
</evidence>
<dbReference type="FunFam" id="3.30.160.60:FF:001384">
    <property type="entry name" value="Zinc finger protein"/>
    <property type="match status" value="1"/>
</dbReference>
<feature type="domain" description="C2H2-type" evidence="8">
    <location>
        <begin position="706"/>
        <end position="729"/>
    </location>
</feature>
<evidence type="ECO:0000256" key="5">
    <source>
        <dbReference type="ARBA" id="ARBA00022833"/>
    </source>
</evidence>
<feature type="domain" description="C2H2-type" evidence="8">
    <location>
        <begin position="426"/>
        <end position="453"/>
    </location>
</feature>
<keyword evidence="2" id="KW-0479">Metal-binding</keyword>
<feature type="domain" description="C2H2-type" evidence="8">
    <location>
        <begin position="622"/>
        <end position="649"/>
    </location>
</feature>
<reference evidence="10" key="1">
    <citation type="submission" date="2011-12" db="EMBL/GenBank/DDBJ databases">
        <title>The Draft Genome of Lepisosteus oculatus.</title>
        <authorList>
            <consortium name="The Broad Institute Genome Assembly &amp; Analysis Group"/>
            <consortium name="Computational R&amp;D Group"/>
            <consortium name="and Sequencing Platform"/>
            <person name="Di Palma F."/>
            <person name="Alfoldi J."/>
            <person name="Johnson J."/>
            <person name="Berlin A."/>
            <person name="Gnerre S."/>
            <person name="Jaffe D."/>
            <person name="MacCallum I."/>
            <person name="Young S."/>
            <person name="Walker B.J."/>
            <person name="Lander E.S."/>
            <person name="Lindblad-Toh K."/>
        </authorList>
    </citation>
    <scope>NUCLEOTIDE SEQUENCE [LARGE SCALE GENOMIC DNA]</scope>
</reference>
<dbReference type="GO" id="GO:0008270">
    <property type="term" value="F:zinc ion binding"/>
    <property type="evidence" value="ECO:0007669"/>
    <property type="project" value="UniProtKB-KW"/>
</dbReference>
<feature type="domain" description="C2H2-type" evidence="8">
    <location>
        <begin position="510"/>
        <end position="537"/>
    </location>
</feature>
<reference evidence="9" key="2">
    <citation type="submission" date="2025-08" db="UniProtKB">
        <authorList>
            <consortium name="Ensembl"/>
        </authorList>
    </citation>
    <scope>IDENTIFICATION</scope>
</reference>
<keyword evidence="5" id="KW-0862">Zinc</keyword>
<feature type="domain" description="C2H2-type" evidence="8">
    <location>
        <begin position="344"/>
        <end position="371"/>
    </location>
</feature>
<evidence type="ECO:0000256" key="4">
    <source>
        <dbReference type="ARBA" id="ARBA00022771"/>
    </source>
</evidence>
<feature type="domain" description="C2H2-type" evidence="8">
    <location>
        <begin position="678"/>
        <end position="705"/>
    </location>
</feature>
<dbReference type="GeneID" id="102687180"/>
<protein>
    <submittedName>
        <fullName evidence="9">Oocyte zinc finger protein XlCOF6-like</fullName>
    </submittedName>
</protein>
<dbReference type="OMA" id="YENEHES"/>
<dbReference type="Bgee" id="ENSLOCG00000007234">
    <property type="expression patterns" value="Expressed in testis and 13 other cell types or tissues"/>
</dbReference>
<keyword evidence="4 7" id="KW-0863">Zinc-finger</keyword>
<comment type="subcellular location">
    <subcellularLocation>
        <location evidence="1">Nucleus</location>
    </subcellularLocation>
</comment>
<dbReference type="FunFam" id="3.30.160.60:FF:002281">
    <property type="match status" value="7"/>
</dbReference>
<feature type="domain" description="C2H2-type" evidence="8">
    <location>
        <begin position="454"/>
        <end position="481"/>
    </location>
</feature>
<dbReference type="InParanoid" id="W5MK46"/>
<accession>W5MK46</accession>